<evidence type="ECO:0000256" key="5">
    <source>
        <dbReference type="ARBA" id="ARBA00022984"/>
    </source>
</evidence>
<dbReference type="RefSeq" id="WP_379027168.1">
    <property type="nucleotide sequence ID" value="NZ_JBHUGY010000078.1"/>
</dbReference>
<evidence type="ECO:0000313" key="10">
    <source>
        <dbReference type="Proteomes" id="UP001597349"/>
    </source>
</evidence>
<evidence type="ECO:0000256" key="6">
    <source>
        <dbReference type="ARBA" id="ARBA00023316"/>
    </source>
</evidence>
<dbReference type="Pfam" id="PF03734">
    <property type="entry name" value="YkuD"/>
    <property type="match status" value="1"/>
</dbReference>
<dbReference type="InterPro" id="IPR005490">
    <property type="entry name" value="LD_TPept_cat_dom"/>
</dbReference>
<comment type="pathway">
    <text evidence="1 7">Cell wall biogenesis; peptidoglycan biosynthesis.</text>
</comment>
<keyword evidence="3 9" id="KW-0808">Transferase</keyword>
<evidence type="ECO:0000256" key="7">
    <source>
        <dbReference type="PROSITE-ProRule" id="PRU01373"/>
    </source>
</evidence>
<dbReference type="SUPFAM" id="SSF141523">
    <property type="entry name" value="L,D-transpeptidase catalytic domain-like"/>
    <property type="match status" value="1"/>
</dbReference>
<keyword evidence="4 7" id="KW-0133">Cell shape</keyword>
<evidence type="ECO:0000256" key="4">
    <source>
        <dbReference type="ARBA" id="ARBA00022960"/>
    </source>
</evidence>
<accession>A0ABW4WQC2</accession>
<comment type="similarity">
    <text evidence="2">Belongs to the YkuD family.</text>
</comment>
<dbReference type="PANTHER" id="PTHR36699:SF1">
    <property type="entry name" value="L,D-TRANSPEPTIDASE YAFK-RELATED"/>
    <property type="match status" value="1"/>
</dbReference>
<feature type="domain" description="L,D-TPase catalytic" evidence="8">
    <location>
        <begin position="26"/>
        <end position="162"/>
    </location>
</feature>
<evidence type="ECO:0000256" key="1">
    <source>
        <dbReference type="ARBA" id="ARBA00004752"/>
    </source>
</evidence>
<feature type="active site" description="Nucleophile" evidence="7">
    <location>
        <position position="138"/>
    </location>
</feature>
<dbReference type="GO" id="GO:0016740">
    <property type="term" value="F:transferase activity"/>
    <property type="evidence" value="ECO:0007669"/>
    <property type="project" value="UniProtKB-KW"/>
</dbReference>
<dbReference type="PANTHER" id="PTHR36699">
    <property type="entry name" value="LD-TRANSPEPTIDASE"/>
    <property type="match status" value="1"/>
</dbReference>
<dbReference type="PROSITE" id="PS52029">
    <property type="entry name" value="LD_TPASE"/>
    <property type="match status" value="1"/>
</dbReference>
<sequence>MRLTIPSAIFPFMIAIVPASAGEKVDLVRVDKSERRLDLIGDGKVMRSYNIALGGDPLGHKHQEGDQRTPEGRYVLDWRNPNSIAHKSIHVSYPNADDLAAAKARNVDAGGMIMIHGQPNGFGWWGWLLQLVDWTDGCIAVTDSDMDEIWAMVADGTPIEIERLAMSDKTIWPPIDPRSSGKQ</sequence>
<reference evidence="10" key="1">
    <citation type="journal article" date="2019" name="Int. J. Syst. Evol. Microbiol.">
        <title>The Global Catalogue of Microorganisms (GCM) 10K type strain sequencing project: providing services to taxonomists for standard genome sequencing and annotation.</title>
        <authorList>
            <consortium name="The Broad Institute Genomics Platform"/>
            <consortium name="The Broad Institute Genome Sequencing Center for Infectious Disease"/>
            <person name="Wu L."/>
            <person name="Ma J."/>
        </authorList>
    </citation>
    <scope>NUCLEOTIDE SEQUENCE [LARGE SCALE GENOMIC DNA]</scope>
    <source>
        <strain evidence="10">CGMCC 1.16226</strain>
    </source>
</reference>
<organism evidence="9 10">
    <name type="scientific">Mesorhizobium calcicola</name>
    <dbReference type="NCBI Taxonomy" id="1300310"/>
    <lineage>
        <taxon>Bacteria</taxon>
        <taxon>Pseudomonadati</taxon>
        <taxon>Pseudomonadota</taxon>
        <taxon>Alphaproteobacteria</taxon>
        <taxon>Hyphomicrobiales</taxon>
        <taxon>Phyllobacteriaceae</taxon>
        <taxon>Mesorhizobium</taxon>
    </lineage>
</organism>
<protein>
    <submittedName>
        <fullName evidence="9">Murein L,D-transpeptidase family protein</fullName>
        <ecNumber evidence="9">2.-.-.-</ecNumber>
    </submittedName>
</protein>
<dbReference type="EC" id="2.-.-.-" evidence="9"/>
<evidence type="ECO:0000256" key="2">
    <source>
        <dbReference type="ARBA" id="ARBA00005992"/>
    </source>
</evidence>
<proteinExistence type="inferred from homology"/>
<keyword evidence="6 7" id="KW-0961">Cell wall biogenesis/degradation</keyword>
<name>A0ABW4WQC2_9HYPH</name>
<keyword evidence="10" id="KW-1185">Reference proteome</keyword>
<keyword evidence="5 7" id="KW-0573">Peptidoglycan synthesis</keyword>
<evidence type="ECO:0000259" key="8">
    <source>
        <dbReference type="PROSITE" id="PS52029"/>
    </source>
</evidence>
<evidence type="ECO:0000313" key="9">
    <source>
        <dbReference type="EMBL" id="MFD2058701.1"/>
    </source>
</evidence>
<evidence type="ECO:0000256" key="3">
    <source>
        <dbReference type="ARBA" id="ARBA00022679"/>
    </source>
</evidence>
<gene>
    <name evidence="9" type="ORF">ACFSQT_38155</name>
</gene>
<dbReference type="CDD" id="cd16913">
    <property type="entry name" value="YkuD_like"/>
    <property type="match status" value="1"/>
</dbReference>
<comment type="caution">
    <text evidence="9">The sequence shown here is derived from an EMBL/GenBank/DDBJ whole genome shotgun (WGS) entry which is preliminary data.</text>
</comment>
<dbReference type="EMBL" id="JBHUGY010000078">
    <property type="protein sequence ID" value="MFD2058701.1"/>
    <property type="molecule type" value="Genomic_DNA"/>
</dbReference>
<dbReference type="InterPro" id="IPR038063">
    <property type="entry name" value="Transpep_catalytic_dom"/>
</dbReference>
<dbReference type="Proteomes" id="UP001597349">
    <property type="component" value="Unassembled WGS sequence"/>
</dbReference>
<dbReference type="Gene3D" id="2.40.440.10">
    <property type="entry name" value="L,D-transpeptidase catalytic domain-like"/>
    <property type="match status" value="1"/>
</dbReference>
<feature type="active site" description="Proton donor/acceptor" evidence="7">
    <location>
        <position position="116"/>
    </location>
</feature>